<dbReference type="EMBL" id="DVHE01000007">
    <property type="protein sequence ID" value="HIR49839.1"/>
    <property type="molecule type" value="Genomic_DNA"/>
</dbReference>
<protein>
    <recommendedName>
        <fullName evidence="5">Rad50/SbcC-type AAA domain-containing protein</fullName>
    </recommendedName>
</protein>
<keyword evidence="1" id="KW-0175">Coiled coil</keyword>
<evidence type="ECO:0000256" key="1">
    <source>
        <dbReference type="SAM" id="Coils"/>
    </source>
</evidence>
<keyword evidence="2" id="KW-0472">Membrane</keyword>
<evidence type="ECO:0000256" key="2">
    <source>
        <dbReference type="SAM" id="Phobius"/>
    </source>
</evidence>
<evidence type="ECO:0000313" key="3">
    <source>
        <dbReference type="EMBL" id="HIR49839.1"/>
    </source>
</evidence>
<keyword evidence="2" id="KW-0812">Transmembrane</keyword>
<dbReference type="PANTHER" id="PTHR41259">
    <property type="entry name" value="DOUBLE-STRAND BREAK REPAIR RAD50 ATPASE, PUTATIVE-RELATED"/>
    <property type="match status" value="1"/>
</dbReference>
<evidence type="ECO:0000313" key="4">
    <source>
        <dbReference type="Proteomes" id="UP000824239"/>
    </source>
</evidence>
<accession>A0A9D1AQ11</accession>
<feature type="coiled-coil region" evidence="1">
    <location>
        <begin position="191"/>
        <end position="242"/>
    </location>
</feature>
<feature type="transmembrane region" description="Helical" evidence="2">
    <location>
        <begin position="345"/>
        <end position="362"/>
    </location>
</feature>
<reference evidence="3" key="1">
    <citation type="submission" date="2020-10" db="EMBL/GenBank/DDBJ databases">
        <authorList>
            <person name="Gilroy R."/>
        </authorList>
    </citation>
    <scope>NUCLEOTIDE SEQUENCE</scope>
    <source>
        <strain evidence="3">ChiBcec15-4380</strain>
    </source>
</reference>
<dbReference type="PANTHER" id="PTHR41259:SF1">
    <property type="entry name" value="DOUBLE-STRAND BREAK REPAIR RAD50 ATPASE, PUTATIVE-RELATED"/>
    <property type="match status" value="1"/>
</dbReference>
<comment type="caution">
    <text evidence="3">The sequence shown here is derived from an EMBL/GenBank/DDBJ whole genome shotgun (WGS) entry which is preliminary data.</text>
</comment>
<name>A0A9D1AQ11_9FIRM</name>
<evidence type="ECO:0008006" key="5">
    <source>
        <dbReference type="Google" id="ProtNLM"/>
    </source>
</evidence>
<dbReference type="AlphaFoldDB" id="A0A9D1AQ11"/>
<sequence>MELIEMQATFGCLDGAVLRPAPGLDVLCLPNGAGKSTWTAFLVAMFYGVDASERRSRDRLPVKTRYLPWNGKPMAGTVRLRHGGREIVLQRTSEGGRPMDTFRAYDPATGRAIEGLTGETCGKYFFGVEKAVFLRTGILSGEALAVTPDRALEQQLQNLAATGRESDSGRAAAQTLRRYKNRCRYHQSGRIPQVEAQLRETEAALSQVQALRRERLQTAEALAEAEETRRLEKTRAEAARAARAEALSRLETEARQAAAAAGDCPPWETLLRLRAELDACAAEPAPLPPALDGLGPEEILPAAQRALEALRKPLPQPWRQGITAAVCAALGAALLALHWTAAGLAALALAAGAAVWGALVLGRRRRELARRRQLLARWQIPAPEAMMQKAVACRDSLTGAWRREVLLEELRAYFPRVASVEQGAAAVEEALHRLREAQATREKLQAAQSQPMTEAAGDGAAQLAALRTKLEVCRAREADLGGFDTLEARRQALEAERARLLHHERALALALEALEAAAAALADAYGPRLSAPAGAYLQCLTAGQWDSLVLQEDGALQLREAKSGLLRPLVSLSRGTQDQAWLALRLALASLLLPPDTPLILDDALLTFDQGRTRAALELLRRLKRQVLLFTCRQLEESQ</sequence>
<dbReference type="InterPro" id="IPR027417">
    <property type="entry name" value="P-loop_NTPase"/>
</dbReference>
<reference evidence="3" key="2">
    <citation type="journal article" date="2021" name="PeerJ">
        <title>Extensive microbial diversity within the chicken gut microbiome revealed by metagenomics and culture.</title>
        <authorList>
            <person name="Gilroy R."/>
            <person name="Ravi A."/>
            <person name="Getino M."/>
            <person name="Pursley I."/>
            <person name="Horton D.L."/>
            <person name="Alikhan N.F."/>
            <person name="Baker D."/>
            <person name="Gharbi K."/>
            <person name="Hall N."/>
            <person name="Watson M."/>
            <person name="Adriaenssens E.M."/>
            <person name="Foster-Nyarko E."/>
            <person name="Jarju S."/>
            <person name="Secka A."/>
            <person name="Antonio M."/>
            <person name="Oren A."/>
            <person name="Chaudhuri R.R."/>
            <person name="La Ragione R."/>
            <person name="Hildebrand F."/>
            <person name="Pallen M.J."/>
        </authorList>
    </citation>
    <scope>NUCLEOTIDE SEQUENCE</scope>
    <source>
        <strain evidence="3">ChiBcec15-4380</strain>
    </source>
</reference>
<dbReference type="Gene3D" id="3.40.50.300">
    <property type="entry name" value="P-loop containing nucleotide triphosphate hydrolases"/>
    <property type="match status" value="2"/>
</dbReference>
<gene>
    <name evidence="3" type="ORF">IAA53_00895</name>
</gene>
<keyword evidence="2" id="KW-1133">Transmembrane helix</keyword>
<dbReference type="Proteomes" id="UP000824239">
    <property type="component" value="Unassembled WGS sequence"/>
</dbReference>
<proteinExistence type="predicted"/>
<organism evidence="3 4">
    <name type="scientific">Candidatus Avoscillospira avicola</name>
    <dbReference type="NCBI Taxonomy" id="2840706"/>
    <lineage>
        <taxon>Bacteria</taxon>
        <taxon>Bacillati</taxon>
        <taxon>Bacillota</taxon>
        <taxon>Clostridia</taxon>
        <taxon>Eubacteriales</taxon>
        <taxon>Oscillospiraceae</taxon>
        <taxon>Oscillospiraceae incertae sedis</taxon>
        <taxon>Candidatus Avoscillospira</taxon>
    </lineage>
</organism>
<dbReference type="SUPFAM" id="SSF52540">
    <property type="entry name" value="P-loop containing nucleoside triphosphate hydrolases"/>
    <property type="match status" value="1"/>
</dbReference>